<dbReference type="FunFam" id="3.30.70.270:FF:000001">
    <property type="entry name" value="Diguanylate cyclase domain protein"/>
    <property type="match status" value="1"/>
</dbReference>
<dbReference type="GO" id="GO:0005886">
    <property type="term" value="C:plasma membrane"/>
    <property type="evidence" value="ECO:0007669"/>
    <property type="project" value="TreeGrafter"/>
</dbReference>
<evidence type="ECO:0000313" key="4">
    <source>
        <dbReference type="EMBL" id="RIE01796.1"/>
    </source>
</evidence>
<evidence type="ECO:0000256" key="1">
    <source>
        <dbReference type="SAM" id="Phobius"/>
    </source>
</evidence>
<keyword evidence="1" id="KW-0472">Membrane</keyword>
<feature type="transmembrane region" description="Helical" evidence="1">
    <location>
        <begin position="298"/>
        <end position="318"/>
    </location>
</feature>
<dbReference type="SMART" id="SM00267">
    <property type="entry name" value="GGDEF"/>
    <property type="match status" value="1"/>
</dbReference>
<feature type="signal peptide" evidence="2">
    <location>
        <begin position="1"/>
        <end position="19"/>
    </location>
</feature>
<dbReference type="PANTHER" id="PTHR45138:SF9">
    <property type="entry name" value="DIGUANYLATE CYCLASE DGCM-RELATED"/>
    <property type="match status" value="1"/>
</dbReference>
<dbReference type="PROSITE" id="PS50887">
    <property type="entry name" value="GGDEF"/>
    <property type="match status" value="1"/>
</dbReference>
<dbReference type="SUPFAM" id="SSF55073">
    <property type="entry name" value="Nucleotide cyclase"/>
    <property type="match status" value="1"/>
</dbReference>
<feature type="transmembrane region" description="Helical" evidence="1">
    <location>
        <begin position="207"/>
        <end position="226"/>
    </location>
</feature>
<dbReference type="NCBIfam" id="TIGR00254">
    <property type="entry name" value="GGDEF"/>
    <property type="match status" value="1"/>
</dbReference>
<dbReference type="InterPro" id="IPR050469">
    <property type="entry name" value="Diguanylate_Cyclase"/>
</dbReference>
<feature type="transmembrane region" description="Helical" evidence="1">
    <location>
        <begin position="324"/>
        <end position="343"/>
    </location>
</feature>
<dbReference type="Gene3D" id="3.30.70.270">
    <property type="match status" value="1"/>
</dbReference>
<keyword evidence="5" id="KW-1185">Reference proteome</keyword>
<feature type="transmembrane region" description="Helical" evidence="1">
    <location>
        <begin position="273"/>
        <end position="291"/>
    </location>
</feature>
<dbReference type="InterPro" id="IPR000160">
    <property type="entry name" value="GGDEF_dom"/>
</dbReference>
<reference evidence="4 5" key="1">
    <citation type="submission" date="2018-09" db="EMBL/GenBank/DDBJ databases">
        <title>Cohnella cavernae sp. nov., isolated from a karst cave.</title>
        <authorList>
            <person name="Zhu H."/>
        </authorList>
    </citation>
    <scope>NUCLEOTIDE SEQUENCE [LARGE SCALE GENOMIC DNA]</scope>
    <source>
        <strain evidence="4 5">K2E09-144</strain>
    </source>
</reference>
<evidence type="ECO:0000259" key="3">
    <source>
        <dbReference type="PROSITE" id="PS50887"/>
    </source>
</evidence>
<dbReference type="PANTHER" id="PTHR45138">
    <property type="entry name" value="REGULATORY COMPONENTS OF SENSORY TRANSDUCTION SYSTEM"/>
    <property type="match status" value="1"/>
</dbReference>
<proteinExistence type="predicted"/>
<dbReference type="PROSITE" id="PS51257">
    <property type="entry name" value="PROKAR_LIPOPROTEIN"/>
    <property type="match status" value="1"/>
</dbReference>
<feature type="transmembrane region" description="Helical" evidence="1">
    <location>
        <begin position="383"/>
        <end position="400"/>
    </location>
</feature>
<dbReference type="EMBL" id="QXJM01000039">
    <property type="protein sequence ID" value="RIE01796.1"/>
    <property type="molecule type" value="Genomic_DNA"/>
</dbReference>
<dbReference type="Proteomes" id="UP000266340">
    <property type="component" value="Unassembled WGS sequence"/>
</dbReference>
<keyword evidence="2" id="KW-0732">Signal</keyword>
<keyword evidence="1" id="KW-0812">Transmembrane</keyword>
<dbReference type="CDD" id="cd01949">
    <property type="entry name" value="GGDEF"/>
    <property type="match status" value="1"/>
</dbReference>
<dbReference type="InterPro" id="IPR043128">
    <property type="entry name" value="Rev_trsase/Diguanyl_cyclase"/>
</dbReference>
<gene>
    <name evidence="4" type="ORF">D3H35_13435</name>
</gene>
<dbReference type="AlphaFoldDB" id="A0A398CF28"/>
<organism evidence="4 5">
    <name type="scientific">Cohnella faecalis</name>
    <dbReference type="NCBI Taxonomy" id="2315694"/>
    <lineage>
        <taxon>Bacteria</taxon>
        <taxon>Bacillati</taxon>
        <taxon>Bacillota</taxon>
        <taxon>Bacilli</taxon>
        <taxon>Bacillales</taxon>
        <taxon>Paenibacillaceae</taxon>
        <taxon>Cohnella</taxon>
    </lineage>
</organism>
<comment type="caution">
    <text evidence="4">The sequence shown here is derived from an EMBL/GenBank/DDBJ whole genome shotgun (WGS) entry which is preliminary data.</text>
</comment>
<dbReference type="Pfam" id="PF07695">
    <property type="entry name" value="7TMR-DISM_7TM"/>
    <property type="match status" value="1"/>
</dbReference>
<protein>
    <submittedName>
        <fullName evidence="4">Diguanylate cyclase</fullName>
    </submittedName>
</protein>
<dbReference type="GO" id="GO:1902201">
    <property type="term" value="P:negative regulation of bacterial-type flagellum-dependent cell motility"/>
    <property type="evidence" value="ECO:0007669"/>
    <property type="project" value="TreeGrafter"/>
</dbReference>
<feature type="transmembrane region" description="Helical" evidence="1">
    <location>
        <begin position="355"/>
        <end position="377"/>
    </location>
</feature>
<sequence length="619" mass="70321">MRRHLFLMITLVIVLAGCAKPPSDTDEKPKSFSGRMDLTDSKMKADELVDLNGEWAFYWRQLLEPKDLSSGTEQRTGYIDMPSNWYKHTMDGDKLPRNGFATFALQLRVSDPDQVKGLILPVMYSNYKLWVDDRLVAVSGQVGTDRKSSIPQKSTRVVYFHPQSEQVQLLLQISNYHNYAGGMWEPIVYGSASVIQNKHDWTSAEQYLLLGIIFLSGIYHIGLGSFHKKDSSLFLFGVFCLVAAIRNTTTGVVPLTKLLPNFPWEIGMKLEYITLYLMVLLLALFIQRLFPEESLRRFTRLTFVTVIIYSVLTMALNADQYYRILIYFQLFMAAALLYAMTVFVRATLRQREGAFYAMIGFSVFMLTAAFDLFRFLFTTTAQIVYSLGVVTFIVCFSFVLSKKLAVSFKMTQQLADKLVELNEGLDKKVRERTFVIEESNKKLEKLNRQLREWSMVDGLTGVSNRRHFDDFLSSGLAISREEETPLTLLLLDIDNFKRYNDQYGHIQGDFILQEVAQAVKSCLVPEDGGLAARYGGEEFAVVLPRCGKDGAERTANNICEAVRQLQIPHVQSEAGIVTVSIGAATVDSDADKDYKKLIELADRNLYKAKSRGKNRVCFD</sequence>
<dbReference type="InterPro" id="IPR011623">
    <property type="entry name" value="7TMR_DISM_rcpt_extracell_dom1"/>
</dbReference>
<dbReference type="GO" id="GO:0043709">
    <property type="term" value="P:cell adhesion involved in single-species biofilm formation"/>
    <property type="evidence" value="ECO:0007669"/>
    <property type="project" value="TreeGrafter"/>
</dbReference>
<dbReference type="RefSeq" id="WP_119149854.1">
    <property type="nucleotide sequence ID" value="NZ_JBHSOV010000032.1"/>
</dbReference>
<feature type="transmembrane region" description="Helical" evidence="1">
    <location>
        <begin position="233"/>
        <end position="253"/>
    </location>
</feature>
<name>A0A398CF28_9BACL</name>
<evidence type="ECO:0000313" key="5">
    <source>
        <dbReference type="Proteomes" id="UP000266340"/>
    </source>
</evidence>
<keyword evidence="1" id="KW-1133">Transmembrane helix</keyword>
<dbReference type="OrthoDB" id="9759607at2"/>
<dbReference type="Pfam" id="PF00990">
    <property type="entry name" value="GGDEF"/>
    <property type="match status" value="1"/>
</dbReference>
<evidence type="ECO:0000256" key="2">
    <source>
        <dbReference type="SAM" id="SignalP"/>
    </source>
</evidence>
<dbReference type="GO" id="GO:0052621">
    <property type="term" value="F:diguanylate cyclase activity"/>
    <property type="evidence" value="ECO:0007669"/>
    <property type="project" value="TreeGrafter"/>
</dbReference>
<accession>A0A398CF28</accession>
<feature type="domain" description="GGDEF" evidence="3">
    <location>
        <begin position="484"/>
        <end position="619"/>
    </location>
</feature>
<dbReference type="InterPro" id="IPR029787">
    <property type="entry name" value="Nucleotide_cyclase"/>
</dbReference>
<feature type="chain" id="PRO_5038400564" evidence="2">
    <location>
        <begin position="20"/>
        <end position="619"/>
    </location>
</feature>